<gene>
    <name evidence="3" type="ORF">RB653_007543</name>
</gene>
<dbReference type="SUPFAM" id="SSF53474">
    <property type="entry name" value="alpha/beta-Hydrolases"/>
    <property type="match status" value="1"/>
</dbReference>
<dbReference type="InterPro" id="IPR050565">
    <property type="entry name" value="LYPA1-2/EST-like"/>
</dbReference>
<dbReference type="Proteomes" id="UP001344447">
    <property type="component" value="Unassembled WGS sequence"/>
</dbReference>
<evidence type="ECO:0000259" key="2">
    <source>
        <dbReference type="Pfam" id="PF02230"/>
    </source>
</evidence>
<evidence type="ECO:0000313" key="3">
    <source>
        <dbReference type="EMBL" id="KAK5576400.1"/>
    </source>
</evidence>
<dbReference type="InterPro" id="IPR029058">
    <property type="entry name" value="AB_hydrolase_fold"/>
</dbReference>
<organism evidence="3 4">
    <name type="scientific">Dictyostelium firmibasis</name>
    <dbReference type="NCBI Taxonomy" id="79012"/>
    <lineage>
        <taxon>Eukaryota</taxon>
        <taxon>Amoebozoa</taxon>
        <taxon>Evosea</taxon>
        <taxon>Eumycetozoa</taxon>
        <taxon>Dictyostelia</taxon>
        <taxon>Dictyosteliales</taxon>
        <taxon>Dictyosteliaceae</taxon>
        <taxon>Dictyostelium</taxon>
    </lineage>
</organism>
<dbReference type="GO" id="GO:0052689">
    <property type="term" value="F:carboxylic ester hydrolase activity"/>
    <property type="evidence" value="ECO:0007669"/>
    <property type="project" value="TreeGrafter"/>
</dbReference>
<sequence>MSNLIEIKPKSSHTATVIFLHGLMDTGKGWETPIQMIKSIGGLDHIKFILPTAPSIPISINHGNVGTAWFNVMSLNPGSQEDSIGLEKSMKQIEQLIEEEIKNGIGADRIILGGFSQGGAMTLFTGYQSKYKVAALISLSGFSPSLSLPSKIKPENKDIPCTMFHGTDDKVVNFKWGELSFKSFSKVGVTNNQFIPIQNLGHSANEFELKQVHDLIEKYLPNK</sequence>
<dbReference type="PANTHER" id="PTHR10655:SF21">
    <property type="entry name" value="ACYL-PROTEIN THIOESTERASE 1 HOMOLOG 2"/>
    <property type="match status" value="1"/>
</dbReference>
<dbReference type="Gene3D" id="3.40.50.1820">
    <property type="entry name" value="alpha/beta hydrolase"/>
    <property type="match status" value="1"/>
</dbReference>
<dbReference type="GO" id="GO:0005737">
    <property type="term" value="C:cytoplasm"/>
    <property type="evidence" value="ECO:0007669"/>
    <property type="project" value="TreeGrafter"/>
</dbReference>
<protein>
    <recommendedName>
        <fullName evidence="2">Phospholipase/carboxylesterase/thioesterase domain-containing protein</fullName>
    </recommendedName>
</protein>
<comment type="similarity">
    <text evidence="1">Belongs to the AB hydrolase superfamily. AB hydrolase 2 family.</text>
</comment>
<keyword evidence="4" id="KW-1185">Reference proteome</keyword>
<evidence type="ECO:0000313" key="4">
    <source>
        <dbReference type="Proteomes" id="UP001344447"/>
    </source>
</evidence>
<name>A0AAN7TWN0_9MYCE</name>
<reference evidence="3 4" key="1">
    <citation type="submission" date="2023-11" db="EMBL/GenBank/DDBJ databases">
        <title>Dfirmibasis_genome.</title>
        <authorList>
            <person name="Edelbroek B."/>
            <person name="Kjellin J."/>
            <person name="Jerlstrom-Hultqvist J."/>
            <person name="Soderbom F."/>
        </authorList>
    </citation>
    <scope>NUCLEOTIDE SEQUENCE [LARGE SCALE GENOMIC DNA]</scope>
    <source>
        <strain evidence="3 4">TNS-C-14</strain>
    </source>
</reference>
<accession>A0AAN7TWN0</accession>
<dbReference type="InterPro" id="IPR003140">
    <property type="entry name" value="PLipase/COase/thioEstase"/>
</dbReference>
<dbReference type="GO" id="GO:0008474">
    <property type="term" value="F:palmitoyl-(protein) hydrolase activity"/>
    <property type="evidence" value="ECO:0007669"/>
    <property type="project" value="TreeGrafter"/>
</dbReference>
<evidence type="ECO:0000256" key="1">
    <source>
        <dbReference type="ARBA" id="ARBA00006499"/>
    </source>
</evidence>
<dbReference type="Pfam" id="PF02230">
    <property type="entry name" value="Abhydrolase_2"/>
    <property type="match status" value="1"/>
</dbReference>
<dbReference type="EMBL" id="JAVFKY010000005">
    <property type="protein sequence ID" value="KAK5576400.1"/>
    <property type="molecule type" value="Genomic_DNA"/>
</dbReference>
<comment type="caution">
    <text evidence="3">The sequence shown here is derived from an EMBL/GenBank/DDBJ whole genome shotgun (WGS) entry which is preliminary data.</text>
</comment>
<feature type="domain" description="Phospholipase/carboxylesterase/thioesterase" evidence="2">
    <location>
        <begin position="7"/>
        <end position="218"/>
    </location>
</feature>
<proteinExistence type="inferred from homology"/>
<dbReference type="AlphaFoldDB" id="A0AAN7TWN0"/>
<dbReference type="PANTHER" id="PTHR10655">
    <property type="entry name" value="LYSOPHOSPHOLIPASE-RELATED"/>
    <property type="match status" value="1"/>
</dbReference>